<dbReference type="SUPFAM" id="SSF103473">
    <property type="entry name" value="MFS general substrate transporter"/>
    <property type="match status" value="1"/>
</dbReference>
<dbReference type="PANTHER" id="PTHR42910:SF1">
    <property type="entry name" value="MAJOR FACILITATOR SUPERFAMILY (MFS) PROFILE DOMAIN-CONTAINING PROTEIN"/>
    <property type="match status" value="1"/>
</dbReference>
<feature type="transmembrane region" description="Helical" evidence="2">
    <location>
        <begin position="304"/>
        <end position="322"/>
    </location>
</feature>
<evidence type="ECO:0000313" key="4">
    <source>
        <dbReference type="Proteomes" id="UP000799421"/>
    </source>
</evidence>
<proteinExistence type="predicted"/>
<evidence type="ECO:0000256" key="2">
    <source>
        <dbReference type="SAM" id="Phobius"/>
    </source>
</evidence>
<feature type="transmembrane region" description="Helical" evidence="2">
    <location>
        <begin position="329"/>
        <end position="349"/>
    </location>
</feature>
<dbReference type="Proteomes" id="UP000799421">
    <property type="component" value="Unassembled WGS sequence"/>
</dbReference>
<comment type="subcellular location">
    <subcellularLocation>
        <location evidence="1">Membrane</location>
        <topology evidence="1">Multi-pass membrane protein</topology>
    </subcellularLocation>
</comment>
<feature type="transmembrane region" description="Helical" evidence="2">
    <location>
        <begin position="64"/>
        <end position="85"/>
    </location>
</feature>
<sequence>MSREMSSSTIRQRSQDESPILSLLSVEEDAPRRSSFLKIMTTLCNIVKWVPPTARFDSEHPTRFSWYLALLFCFLSAAMNASLFWTVSVLKYVASAAAVPMAGDVPSFSLGAYASSLVLLCPIADQYRRRLVLLILILSGAIFALCLATTTSSEAYQAFLFLTGIPVIACQVLMAVIGEVVPVRERPARVAMVVSATQVGAIYTRVISLVLPRYSSWRYVYWVATSVQFAALLLTWAFMPDYPSNSTGLPPHKQLWSVWKLLGKNPRVLQASVLAFCVGAVFPSQWGLLRGAVFSGDGSNDWEHYSLVGAACLPIVITPLYAGTIGKYVTSIVTVCVGIALCFTGLTFSNFSKPQLLGPILQVFFAELGRELMQVGIRLSMFSGATQFQNGMEAIYVFWGVIGTMTANFFRIPAVTDWTSISTSTWRGKIPTLLFLMSALVVALARGPRERRWVGWCGGMQWRGTSEY</sequence>
<feature type="transmembrane region" description="Helical" evidence="2">
    <location>
        <begin position="105"/>
        <end position="124"/>
    </location>
</feature>
<feature type="transmembrane region" description="Helical" evidence="2">
    <location>
        <begin position="268"/>
        <end position="289"/>
    </location>
</feature>
<feature type="transmembrane region" description="Helical" evidence="2">
    <location>
        <begin position="131"/>
        <end position="150"/>
    </location>
</feature>
<dbReference type="GO" id="GO:0016020">
    <property type="term" value="C:membrane"/>
    <property type="evidence" value="ECO:0007669"/>
    <property type="project" value="UniProtKB-SubCell"/>
</dbReference>
<keyword evidence="2" id="KW-1133">Transmembrane helix</keyword>
<feature type="transmembrane region" description="Helical" evidence="2">
    <location>
        <begin position="394"/>
        <end position="414"/>
    </location>
</feature>
<keyword evidence="4" id="KW-1185">Reference proteome</keyword>
<feature type="transmembrane region" description="Helical" evidence="2">
    <location>
        <begin position="219"/>
        <end position="239"/>
    </location>
</feature>
<dbReference type="InterPro" id="IPR011701">
    <property type="entry name" value="MFS"/>
</dbReference>
<dbReference type="Pfam" id="PF07690">
    <property type="entry name" value="MFS_1"/>
    <property type="match status" value="1"/>
</dbReference>
<evidence type="ECO:0000313" key="3">
    <source>
        <dbReference type="EMBL" id="KAF2861089.1"/>
    </source>
</evidence>
<dbReference type="GO" id="GO:0022857">
    <property type="term" value="F:transmembrane transporter activity"/>
    <property type="evidence" value="ECO:0007669"/>
    <property type="project" value="InterPro"/>
</dbReference>
<protein>
    <submittedName>
        <fullName evidence="3">MFS general substrate transporter</fullName>
    </submittedName>
</protein>
<reference evidence="3" key="1">
    <citation type="journal article" date="2020" name="Stud. Mycol.">
        <title>101 Dothideomycetes genomes: a test case for predicting lifestyles and emergence of pathogens.</title>
        <authorList>
            <person name="Haridas S."/>
            <person name="Albert R."/>
            <person name="Binder M."/>
            <person name="Bloem J."/>
            <person name="Labutti K."/>
            <person name="Salamov A."/>
            <person name="Andreopoulos B."/>
            <person name="Baker S."/>
            <person name="Barry K."/>
            <person name="Bills G."/>
            <person name="Bluhm B."/>
            <person name="Cannon C."/>
            <person name="Castanera R."/>
            <person name="Culley D."/>
            <person name="Daum C."/>
            <person name="Ezra D."/>
            <person name="Gonzalez J."/>
            <person name="Henrissat B."/>
            <person name="Kuo A."/>
            <person name="Liang C."/>
            <person name="Lipzen A."/>
            <person name="Lutzoni F."/>
            <person name="Magnuson J."/>
            <person name="Mondo S."/>
            <person name="Nolan M."/>
            <person name="Ohm R."/>
            <person name="Pangilinan J."/>
            <person name="Park H.-J."/>
            <person name="Ramirez L."/>
            <person name="Alfaro M."/>
            <person name="Sun H."/>
            <person name="Tritt A."/>
            <person name="Yoshinaga Y."/>
            <person name="Zwiers L.-H."/>
            <person name="Turgeon B."/>
            <person name="Goodwin S."/>
            <person name="Spatafora J."/>
            <person name="Crous P."/>
            <person name="Grigoriev I."/>
        </authorList>
    </citation>
    <scope>NUCLEOTIDE SEQUENCE</scope>
    <source>
        <strain evidence="3">CBS 480.64</strain>
    </source>
</reference>
<dbReference type="AlphaFoldDB" id="A0A6A7C248"/>
<dbReference type="Gene3D" id="1.20.1250.20">
    <property type="entry name" value="MFS general substrate transporter like domains"/>
    <property type="match status" value="1"/>
</dbReference>
<dbReference type="InterPro" id="IPR036259">
    <property type="entry name" value="MFS_trans_sf"/>
</dbReference>
<feature type="transmembrane region" description="Helical" evidence="2">
    <location>
        <begin position="426"/>
        <end position="445"/>
    </location>
</feature>
<evidence type="ECO:0000256" key="1">
    <source>
        <dbReference type="ARBA" id="ARBA00004141"/>
    </source>
</evidence>
<dbReference type="PANTHER" id="PTHR42910">
    <property type="entry name" value="TRANSPORTER SCO4007-RELATED"/>
    <property type="match status" value="1"/>
</dbReference>
<feature type="transmembrane region" description="Helical" evidence="2">
    <location>
        <begin position="156"/>
        <end position="178"/>
    </location>
</feature>
<name>A0A6A7C248_9PEZI</name>
<organism evidence="3 4">
    <name type="scientific">Piedraia hortae CBS 480.64</name>
    <dbReference type="NCBI Taxonomy" id="1314780"/>
    <lineage>
        <taxon>Eukaryota</taxon>
        <taxon>Fungi</taxon>
        <taxon>Dikarya</taxon>
        <taxon>Ascomycota</taxon>
        <taxon>Pezizomycotina</taxon>
        <taxon>Dothideomycetes</taxon>
        <taxon>Dothideomycetidae</taxon>
        <taxon>Capnodiales</taxon>
        <taxon>Piedraiaceae</taxon>
        <taxon>Piedraia</taxon>
    </lineage>
</organism>
<dbReference type="OrthoDB" id="2105912at2759"/>
<gene>
    <name evidence="3" type="ORF">K470DRAFT_257236</name>
</gene>
<dbReference type="EMBL" id="MU005975">
    <property type="protein sequence ID" value="KAF2861089.1"/>
    <property type="molecule type" value="Genomic_DNA"/>
</dbReference>
<accession>A0A6A7C248</accession>
<keyword evidence="2" id="KW-0812">Transmembrane</keyword>
<keyword evidence="2" id="KW-0472">Membrane</keyword>